<dbReference type="AlphaFoldDB" id="A0A1M5EJD6"/>
<sequence length="51" mass="5357">MLNSAGRRKDAFLNISSNGTSVAATFISVAVTFIIVQPILSQGSGPGRHRL</sequence>
<keyword evidence="1" id="KW-1133">Transmembrane helix</keyword>
<feature type="transmembrane region" description="Helical" evidence="1">
    <location>
        <begin position="20"/>
        <end position="40"/>
    </location>
</feature>
<accession>A0A1M5EJD6</accession>
<keyword evidence="3" id="KW-1185">Reference proteome</keyword>
<keyword evidence="1" id="KW-0812">Transmembrane</keyword>
<protein>
    <submittedName>
        <fullName evidence="2">Uncharacterized protein</fullName>
    </submittedName>
</protein>
<gene>
    <name evidence="2" type="ORF">SAMN05443144_11377</name>
</gene>
<evidence type="ECO:0000313" key="2">
    <source>
        <dbReference type="EMBL" id="SHF79317.1"/>
    </source>
</evidence>
<name>A0A1M5EJD6_9BACT</name>
<proteinExistence type="predicted"/>
<keyword evidence="1" id="KW-0472">Membrane</keyword>
<reference evidence="2 3" key="1">
    <citation type="submission" date="2016-11" db="EMBL/GenBank/DDBJ databases">
        <authorList>
            <person name="Jaros S."/>
            <person name="Januszkiewicz K."/>
            <person name="Wedrychowicz H."/>
        </authorList>
    </citation>
    <scope>NUCLEOTIDE SEQUENCE [LARGE SCALE GENOMIC DNA]</scope>
    <source>
        <strain evidence="2 3">DSM 21986</strain>
    </source>
</reference>
<dbReference type="EMBL" id="FQUS01000013">
    <property type="protein sequence ID" value="SHF79317.1"/>
    <property type="molecule type" value="Genomic_DNA"/>
</dbReference>
<dbReference type="Proteomes" id="UP000184041">
    <property type="component" value="Unassembled WGS sequence"/>
</dbReference>
<evidence type="ECO:0000256" key="1">
    <source>
        <dbReference type="SAM" id="Phobius"/>
    </source>
</evidence>
<organism evidence="2 3">
    <name type="scientific">Fodinibius roseus</name>
    <dbReference type="NCBI Taxonomy" id="1194090"/>
    <lineage>
        <taxon>Bacteria</taxon>
        <taxon>Pseudomonadati</taxon>
        <taxon>Balneolota</taxon>
        <taxon>Balneolia</taxon>
        <taxon>Balneolales</taxon>
        <taxon>Balneolaceae</taxon>
        <taxon>Fodinibius</taxon>
    </lineage>
</organism>
<evidence type="ECO:0000313" key="3">
    <source>
        <dbReference type="Proteomes" id="UP000184041"/>
    </source>
</evidence>
<dbReference type="STRING" id="1194090.SAMN05443144_11377"/>